<organism evidence="2 3">
    <name type="scientific">Faecalicatena contorta</name>
    <dbReference type="NCBI Taxonomy" id="39482"/>
    <lineage>
        <taxon>Bacteria</taxon>
        <taxon>Bacillati</taxon>
        <taxon>Bacillota</taxon>
        <taxon>Clostridia</taxon>
        <taxon>Lachnospirales</taxon>
        <taxon>Lachnospiraceae</taxon>
        <taxon>Faecalicatena</taxon>
    </lineage>
</organism>
<dbReference type="Gene3D" id="3.30.460.10">
    <property type="entry name" value="Beta Polymerase, domain 2"/>
    <property type="match status" value="1"/>
</dbReference>
<name>A0A174J0I1_9FIRM</name>
<dbReference type="AlphaFoldDB" id="A0A174J0I1"/>
<dbReference type="Proteomes" id="UP000095544">
    <property type="component" value="Unassembled WGS sequence"/>
</dbReference>
<dbReference type="GO" id="GO:0016779">
    <property type="term" value="F:nucleotidyltransferase activity"/>
    <property type="evidence" value="ECO:0007669"/>
    <property type="project" value="InterPro"/>
</dbReference>
<gene>
    <name evidence="2" type="ORF">ERS852491_03753</name>
</gene>
<accession>A0A174J0I1</accession>
<feature type="domain" description="Polymerase nucleotidyl transferase" evidence="1">
    <location>
        <begin position="9"/>
        <end position="85"/>
    </location>
</feature>
<dbReference type="SUPFAM" id="SSF81301">
    <property type="entry name" value="Nucleotidyltransferase"/>
    <property type="match status" value="1"/>
</dbReference>
<reference evidence="2 3" key="1">
    <citation type="submission" date="2015-09" db="EMBL/GenBank/DDBJ databases">
        <authorList>
            <consortium name="Pathogen Informatics"/>
        </authorList>
    </citation>
    <scope>NUCLEOTIDE SEQUENCE [LARGE SCALE GENOMIC DNA]</scope>
    <source>
        <strain evidence="2 3">2789STDY5834876</strain>
    </source>
</reference>
<keyword evidence="2" id="KW-0808">Transferase</keyword>
<dbReference type="Pfam" id="PF01909">
    <property type="entry name" value="NTP_transf_2"/>
    <property type="match status" value="1"/>
</dbReference>
<sequence length="110" mass="12983">MKDIHDILMEFSQEIKQVLGDKLTKIILYGSYARGEQKENSDIDIMVLTTYTDEEIEKIETKIFDIAFDFEMKYFLDISVIIKNEKHFNYWLGSLPFYDNVEREGVVLDG</sequence>
<evidence type="ECO:0000313" key="3">
    <source>
        <dbReference type="Proteomes" id="UP000095544"/>
    </source>
</evidence>
<dbReference type="InterPro" id="IPR052548">
    <property type="entry name" value="Type_VII_TA_antitoxin"/>
</dbReference>
<dbReference type="PANTHER" id="PTHR33933:SF1">
    <property type="entry name" value="PROTEIN ADENYLYLTRANSFERASE MNTA-RELATED"/>
    <property type="match status" value="1"/>
</dbReference>
<evidence type="ECO:0000313" key="2">
    <source>
        <dbReference type="EMBL" id="CUO93233.1"/>
    </source>
</evidence>
<dbReference type="CDD" id="cd05403">
    <property type="entry name" value="NT_KNTase_like"/>
    <property type="match status" value="1"/>
</dbReference>
<evidence type="ECO:0000259" key="1">
    <source>
        <dbReference type="Pfam" id="PF01909"/>
    </source>
</evidence>
<protein>
    <submittedName>
        <fullName evidence="2">Predicted nucleotidyltransferases</fullName>
    </submittedName>
</protein>
<dbReference type="OrthoDB" id="9813766at2"/>
<proteinExistence type="predicted"/>
<dbReference type="InterPro" id="IPR002934">
    <property type="entry name" value="Polymerase_NTP_transf_dom"/>
</dbReference>
<dbReference type="EMBL" id="CYZU01000044">
    <property type="protein sequence ID" value="CUO93233.1"/>
    <property type="molecule type" value="Genomic_DNA"/>
</dbReference>
<dbReference type="PANTHER" id="PTHR33933">
    <property type="entry name" value="NUCLEOTIDYLTRANSFERASE"/>
    <property type="match status" value="1"/>
</dbReference>
<dbReference type="InterPro" id="IPR043519">
    <property type="entry name" value="NT_sf"/>
</dbReference>
<dbReference type="STRING" id="39482.ERS852491_03753"/>
<dbReference type="RefSeq" id="WP_050640076.1">
    <property type="nucleotide sequence ID" value="NZ_CABKUE010000008.1"/>
</dbReference>